<dbReference type="AlphaFoldDB" id="A0A1W0AQG1"/>
<proteinExistence type="predicted"/>
<feature type="region of interest" description="Disordered" evidence="1">
    <location>
        <begin position="51"/>
        <end position="87"/>
    </location>
</feature>
<keyword evidence="2" id="KW-1133">Transmembrane helix</keyword>
<name>A0A1W0AQG1_9NOCA</name>
<keyword evidence="2" id="KW-0472">Membrane</keyword>
<evidence type="ECO:0000313" key="4">
    <source>
        <dbReference type="Proteomes" id="UP000188836"/>
    </source>
</evidence>
<dbReference type="EMBL" id="MUMY01000030">
    <property type="protein sequence ID" value="ONM46160.1"/>
    <property type="molecule type" value="Genomic_DNA"/>
</dbReference>
<comment type="caution">
    <text evidence="3">The sequence shown here is derived from an EMBL/GenBank/DDBJ whole genome shotgun (WGS) entry which is preliminary data.</text>
</comment>
<feature type="transmembrane region" description="Helical" evidence="2">
    <location>
        <begin position="20"/>
        <end position="43"/>
    </location>
</feature>
<keyword evidence="4" id="KW-1185">Reference proteome</keyword>
<evidence type="ECO:0000256" key="2">
    <source>
        <dbReference type="SAM" id="Phobius"/>
    </source>
</evidence>
<protein>
    <submittedName>
        <fullName evidence="3">Uncharacterized protein</fullName>
    </submittedName>
</protein>
<dbReference type="STRING" id="1538463.B0T36_24830"/>
<keyword evidence="2" id="KW-0812">Transmembrane</keyword>
<evidence type="ECO:0000313" key="3">
    <source>
        <dbReference type="EMBL" id="ONM46160.1"/>
    </source>
</evidence>
<gene>
    <name evidence="3" type="ORF">B0T46_24525</name>
</gene>
<dbReference type="Proteomes" id="UP000188836">
    <property type="component" value="Unassembled WGS sequence"/>
</dbReference>
<feature type="compositionally biased region" description="Low complexity" evidence="1">
    <location>
        <begin position="52"/>
        <end position="83"/>
    </location>
</feature>
<evidence type="ECO:0000256" key="1">
    <source>
        <dbReference type="SAM" id="MobiDB-lite"/>
    </source>
</evidence>
<reference evidence="3 4" key="1">
    <citation type="journal article" date="2016" name="Antonie Van Leeuwenhoek">
        <title>Nocardia donostiensis sp. nov., isolated from human respiratory specimens.</title>
        <authorList>
            <person name="Ercibengoa M."/>
            <person name="Bell M."/>
            <person name="Marimon J.M."/>
            <person name="Humrighouse B."/>
            <person name="Klenk H.P."/>
            <person name="Potter G."/>
            <person name="Perez-Trallero E."/>
        </authorList>
    </citation>
    <scope>NUCLEOTIDE SEQUENCE [LARGE SCALE GENOMIC DNA]</scope>
    <source>
        <strain evidence="3 4">X1655</strain>
    </source>
</reference>
<accession>A0A1W0AQG1</accession>
<organism evidence="3 4">
    <name type="scientific">Nocardia donostiensis</name>
    <dbReference type="NCBI Taxonomy" id="1538463"/>
    <lineage>
        <taxon>Bacteria</taxon>
        <taxon>Bacillati</taxon>
        <taxon>Actinomycetota</taxon>
        <taxon>Actinomycetes</taxon>
        <taxon>Mycobacteriales</taxon>
        <taxon>Nocardiaceae</taxon>
        <taxon>Nocardia</taxon>
    </lineage>
</organism>
<sequence>MPPLEHATGSGPGGPNKSSGPLIAALVVVVVLALAGVIGLVALRSSGDDKATAASVSGSATTSQVTSTTAVPTTTAPGGPSSADPQLRDVAPVSVLGPVWQDSDDVYVMAFQGWPFAFRAGGSWGCMRGSIEAIPDAQAWSCIDEGNPAAKQRVNVMLRECPDGCDDAVRDRYDAEWLDEPERATIFDDRTVYVEDLSNQRGLYGVDLSRYVADRSGGELRWQVGVYAESPPHTKDTVLKILNDIVGQTQ</sequence>